<dbReference type="Proteomes" id="UP000466442">
    <property type="component" value="Linkage Group LG9"/>
</dbReference>
<comment type="caution">
    <text evidence="1">The sequence shown here is derived from an EMBL/GenBank/DDBJ whole genome shotgun (WGS) entry which is preliminary data.</text>
</comment>
<proteinExistence type="predicted"/>
<sequence length="66" mass="7483">MKATLLFCVVLALFALVSAKDRVHSHIVPWRNKLDCELHRGKWVCTPPQAGGIGLCFCEVRDQKLY</sequence>
<keyword evidence="2" id="KW-1185">Reference proteome</keyword>
<protein>
    <submittedName>
        <fullName evidence="1">Uncharacterized protein</fullName>
    </submittedName>
</protein>
<evidence type="ECO:0000313" key="2">
    <source>
        <dbReference type="Proteomes" id="UP000466442"/>
    </source>
</evidence>
<dbReference type="AlphaFoldDB" id="A0A6A4JSC3"/>
<accession>A0A6A4JSC3</accession>
<evidence type="ECO:0000313" key="1">
    <source>
        <dbReference type="EMBL" id="KAF6204684.1"/>
    </source>
</evidence>
<gene>
    <name evidence="1" type="ORF">GE061_018845</name>
</gene>
<dbReference type="EMBL" id="WIXP02000009">
    <property type="protein sequence ID" value="KAF6204684.1"/>
    <property type="molecule type" value="Genomic_DNA"/>
</dbReference>
<reference evidence="1" key="1">
    <citation type="journal article" date="2021" name="Mol. Ecol. Resour.">
        <title>Apolygus lucorum genome provides insights into omnivorousness and mesophyll feeding.</title>
        <authorList>
            <person name="Liu Y."/>
            <person name="Liu H."/>
            <person name="Wang H."/>
            <person name="Huang T."/>
            <person name="Liu B."/>
            <person name="Yang B."/>
            <person name="Yin L."/>
            <person name="Li B."/>
            <person name="Zhang Y."/>
            <person name="Zhang S."/>
            <person name="Jiang F."/>
            <person name="Zhang X."/>
            <person name="Ren Y."/>
            <person name="Wang B."/>
            <person name="Wang S."/>
            <person name="Lu Y."/>
            <person name="Wu K."/>
            <person name="Fan W."/>
            <person name="Wang G."/>
        </authorList>
    </citation>
    <scope>NUCLEOTIDE SEQUENCE</scope>
    <source>
        <strain evidence="1">12Hb</strain>
    </source>
</reference>
<organism evidence="1 2">
    <name type="scientific">Apolygus lucorum</name>
    <name type="common">Small green plant bug</name>
    <name type="synonym">Lygocoris lucorum</name>
    <dbReference type="NCBI Taxonomy" id="248454"/>
    <lineage>
        <taxon>Eukaryota</taxon>
        <taxon>Metazoa</taxon>
        <taxon>Ecdysozoa</taxon>
        <taxon>Arthropoda</taxon>
        <taxon>Hexapoda</taxon>
        <taxon>Insecta</taxon>
        <taxon>Pterygota</taxon>
        <taxon>Neoptera</taxon>
        <taxon>Paraneoptera</taxon>
        <taxon>Hemiptera</taxon>
        <taxon>Heteroptera</taxon>
        <taxon>Panheteroptera</taxon>
        <taxon>Cimicomorpha</taxon>
        <taxon>Miridae</taxon>
        <taxon>Mirini</taxon>
        <taxon>Apolygus</taxon>
    </lineage>
</organism>
<name>A0A6A4JSC3_APOLU</name>